<protein>
    <submittedName>
        <fullName evidence="5">GTPase IMAP family member 2-like</fullName>
    </submittedName>
</protein>
<dbReference type="AlphaFoldDB" id="A0A3B3CGU5"/>
<reference evidence="5" key="1">
    <citation type="submission" date="2025-08" db="UniProtKB">
        <authorList>
            <consortium name="Ensembl"/>
        </authorList>
    </citation>
    <scope>IDENTIFICATION</scope>
</reference>
<organism evidence="5 6">
    <name type="scientific">Oryzias melastigma</name>
    <name type="common">Marine medaka</name>
    <dbReference type="NCBI Taxonomy" id="30732"/>
    <lineage>
        <taxon>Eukaryota</taxon>
        <taxon>Metazoa</taxon>
        <taxon>Chordata</taxon>
        <taxon>Craniata</taxon>
        <taxon>Vertebrata</taxon>
        <taxon>Euteleostomi</taxon>
        <taxon>Actinopterygii</taxon>
        <taxon>Neopterygii</taxon>
        <taxon>Teleostei</taxon>
        <taxon>Neoteleostei</taxon>
        <taxon>Acanthomorphata</taxon>
        <taxon>Ovalentaria</taxon>
        <taxon>Atherinomorphae</taxon>
        <taxon>Beloniformes</taxon>
        <taxon>Adrianichthyidae</taxon>
        <taxon>Oryziinae</taxon>
        <taxon>Oryzias</taxon>
    </lineage>
</organism>
<dbReference type="Gene3D" id="3.40.50.300">
    <property type="entry name" value="P-loop containing nucleotide triphosphate hydrolases"/>
    <property type="match status" value="1"/>
</dbReference>
<dbReference type="PANTHER" id="PTHR10903:SF62">
    <property type="entry name" value="GTPASE IMAP FAMILY MEMBER 4-LIKE-RELATED"/>
    <property type="match status" value="1"/>
</dbReference>
<evidence type="ECO:0000259" key="4">
    <source>
        <dbReference type="Pfam" id="PF04548"/>
    </source>
</evidence>
<evidence type="ECO:0000313" key="5">
    <source>
        <dbReference type="Ensembl" id="ENSOMEP00000016801.1"/>
    </source>
</evidence>
<reference evidence="5" key="2">
    <citation type="submission" date="2025-09" db="UniProtKB">
        <authorList>
            <consortium name="Ensembl"/>
        </authorList>
    </citation>
    <scope>IDENTIFICATION</scope>
</reference>
<dbReference type="STRING" id="30732.ENSOMEP00000016801"/>
<keyword evidence="2" id="KW-0547">Nucleotide-binding</keyword>
<dbReference type="InterPro" id="IPR045058">
    <property type="entry name" value="GIMA/IAN/Toc"/>
</dbReference>
<dbReference type="GeneID" id="112141078"/>
<dbReference type="InterPro" id="IPR027417">
    <property type="entry name" value="P-loop_NTPase"/>
</dbReference>
<dbReference type="Ensembl" id="ENSOMET00000025354.1">
    <property type="protein sequence ID" value="ENSOMEP00000016801.1"/>
    <property type="gene ID" value="ENSOMEG00000018440.1"/>
</dbReference>
<dbReference type="InterPro" id="IPR006703">
    <property type="entry name" value="G_AIG1"/>
</dbReference>
<feature type="domain" description="AIG1-type G" evidence="4">
    <location>
        <begin position="6"/>
        <end position="138"/>
    </location>
</feature>
<evidence type="ECO:0000256" key="1">
    <source>
        <dbReference type="ARBA" id="ARBA00008535"/>
    </source>
</evidence>
<dbReference type="GO" id="GO:0005525">
    <property type="term" value="F:GTP binding"/>
    <property type="evidence" value="ECO:0007669"/>
    <property type="project" value="UniProtKB-KW"/>
</dbReference>
<dbReference type="RefSeq" id="XP_024119889.1">
    <property type="nucleotide sequence ID" value="XM_024264121.2"/>
</dbReference>
<proteinExistence type="inferred from homology"/>
<evidence type="ECO:0000256" key="3">
    <source>
        <dbReference type="ARBA" id="ARBA00023134"/>
    </source>
</evidence>
<dbReference type="Pfam" id="PF04548">
    <property type="entry name" value="AIG1"/>
    <property type="match status" value="1"/>
</dbReference>
<comment type="similarity">
    <text evidence="1">Belongs to the TRAFAC class TrmE-Era-EngA-EngB-Septin-like GTPase superfamily. AIG1/Toc34/Toc159-like paraseptin GTPase family. IAN subfamily.</text>
</comment>
<evidence type="ECO:0000313" key="6">
    <source>
        <dbReference type="Proteomes" id="UP000261560"/>
    </source>
</evidence>
<name>A0A3B3CGU5_ORYME</name>
<evidence type="ECO:0000256" key="2">
    <source>
        <dbReference type="ARBA" id="ARBA00022741"/>
    </source>
</evidence>
<dbReference type="PaxDb" id="30732-ENSOMEP00000016801"/>
<keyword evidence="3" id="KW-0342">GTP-binding</keyword>
<dbReference type="OrthoDB" id="8954335at2759"/>
<dbReference type="Proteomes" id="UP000261560">
    <property type="component" value="Unplaced"/>
</dbReference>
<dbReference type="PANTHER" id="PTHR10903">
    <property type="entry name" value="GTPASE, IMAP FAMILY MEMBER-RELATED"/>
    <property type="match status" value="1"/>
</dbReference>
<accession>A0A3B3CGU5</accession>
<dbReference type="SUPFAM" id="SSF52540">
    <property type="entry name" value="P-loop containing nucleoside triphosphate hydrolases"/>
    <property type="match status" value="1"/>
</dbReference>
<sequence length="264" mass="30330">MAERRIVLGKTGTGKCSLANTILEKQVLKLYVLPKFIGSKCDSETSEIHGRKITTFDTPGFFDTKVMENNPLFEMAKRVTPIIRRLEYSSTQLLKEAIFKMKEFFSEKAKTYARIVFAHRYQLENQNIEKFVNENCDLQDSRYFISPTGGNSLFFRTTQNKTDREVHRQFKVHCGSSQLNGAPYLRGFVELKPDHRQLTSYNHLTSSYPATTRRPAAIQLKSAHKLLSSYNHTTSCYPATTRPPAAIQILEIWTRPAHQQQLSD</sequence>
<keyword evidence="6" id="KW-1185">Reference proteome</keyword>